<dbReference type="Gene3D" id="3.30.160.60">
    <property type="entry name" value="Classic Zinc Finger"/>
    <property type="match status" value="3"/>
</dbReference>
<feature type="compositionally biased region" description="Polar residues" evidence="8">
    <location>
        <begin position="192"/>
        <end position="207"/>
    </location>
</feature>
<feature type="compositionally biased region" description="Polar residues" evidence="8">
    <location>
        <begin position="1"/>
        <end position="14"/>
    </location>
</feature>
<feature type="compositionally biased region" description="Polar residues" evidence="8">
    <location>
        <begin position="451"/>
        <end position="460"/>
    </location>
</feature>
<keyword evidence="2" id="KW-0479">Metal-binding</keyword>
<evidence type="ECO:0000256" key="8">
    <source>
        <dbReference type="SAM" id="MobiDB-lite"/>
    </source>
</evidence>
<comment type="subcellular location">
    <subcellularLocation>
        <location evidence="1">Nucleus</location>
    </subcellularLocation>
</comment>
<feature type="region of interest" description="Disordered" evidence="8">
    <location>
        <begin position="1"/>
        <end position="61"/>
    </location>
</feature>
<sequence>MASESSATIPSTDATGREDTSDHSPSDIPPSSPPQDATNSAEDPSTSVPEPSPSTDAADPALALTHSFGNSTAEDIRALTEALTTPIEHIEHIETDEHAAAAAAVAAVAASVAAGAGLEQASEQQPTEPVLEADSVAPAFDVNNVYNQVLALTTQGSKPGGKRTAQEVIEQNNAARALQLIALSLNNVAAQPDLSSTQESGQASDSNPTERTKTDEPTSASIEQVLKDHISASSASSAPDASDTLLAISNAINFSSQQSTSKLEEDTKAFAQAVLHATQVDANKASHGSLDHTALDTHLSQSHQDALNALHNIHLSGTSASESSAGPAAQSGPSTSSASQGFTFEIDKATGKTQIKWESNTVLEDARQDSAVTSSALQEANSAIQQALQTLITNSGIPGLSDLGVASGGLLAPPLGQFPAQGSHFGTAQDYTAAEPAPETPAPPPKKRKTGGSSTQNTAASIPEGATSYPCTFPGCEKVFARLYNLKSHSRTHTNDRPFICSHCKIAFSRNHDLKRHVKIHGGDKPFKCNGCGKSFSRLDALGRHRNNQKNRAGCHGGPEAGEDGA</sequence>
<feature type="compositionally biased region" description="Low complexity" evidence="8">
    <location>
        <begin position="42"/>
        <end position="56"/>
    </location>
</feature>
<evidence type="ECO:0000259" key="9">
    <source>
        <dbReference type="PROSITE" id="PS50157"/>
    </source>
</evidence>
<keyword evidence="3" id="KW-0677">Repeat</keyword>
<dbReference type="PANTHER" id="PTHR23235">
    <property type="entry name" value="KRUEPPEL-LIKE TRANSCRIPTION FACTOR"/>
    <property type="match status" value="1"/>
</dbReference>
<dbReference type="PROSITE" id="PS00028">
    <property type="entry name" value="ZINC_FINGER_C2H2_1"/>
    <property type="match status" value="2"/>
</dbReference>
<dbReference type="FunFam" id="3.30.160.60:FF:000125">
    <property type="entry name" value="Putative zinc finger protein 143"/>
    <property type="match status" value="1"/>
</dbReference>
<evidence type="ECO:0000256" key="7">
    <source>
        <dbReference type="PROSITE-ProRule" id="PRU00042"/>
    </source>
</evidence>
<dbReference type="GO" id="GO:0005634">
    <property type="term" value="C:nucleus"/>
    <property type="evidence" value="ECO:0007669"/>
    <property type="project" value="UniProtKB-SubCell"/>
</dbReference>
<keyword evidence="4 7" id="KW-0863">Zinc-finger</keyword>
<feature type="region of interest" description="Disordered" evidence="8">
    <location>
        <begin position="547"/>
        <end position="566"/>
    </location>
</feature>
<dbReference type="SMART" id="SM00355">
    <property type="entry name" value="ZnF_C2H2"/>
    <property type="match status" value="3"/>
</dbReference>
<feature type="compositionally biased region" description="Basic and acidic residues" evidence="8">
    <location>
        <begin position="15"/>
        <end position="25"/>
    </location>
</feature>
<gene>
    <name evidence="10" type="ORF">KVV02_002948</name>
</gene>
<proteinExistence type="predicted"/>
<evidence type="ECO:0000256" key="4">
    <source>
        <dbReference type="ARBA" id="ARBA00022771"/>
    </source>
</evidence>
<feature type="domain" description="C2H2-type" evidence="9">
    <location>
        <begin position="527"/>
        <end position="561"/>
    </location>
</feature>
<dbReference type="Proteomes" id="UP000717515">
    <property type="component" value="Unassembled WGS sequence"/>
</dbReference>
<evidence type="ECO:0000256" key="2">
    <source>
        <dbReference type="ARBA" id="ARBA00022723"/>
    </source>
</evidence>
<dbReference type="PANTHER" id="PTHR23235:SF120">
    <property type="entry name" value="KRUPPEL-LIKE FACTOR 15"/>
    <property type="match status" value="1"/>
</dbReference>
<evidence type="ECO:0000256" key="5">
    <source>
        <dbReference type="ARBA" id="ARBA00022833"/>
    </source>
</evidence>
<reference evidence="10" key="1">
    <citation type="submission" date="2021-07" db="EMBL/GenBank/DDBJ databases">
        <title>Draft genome of Mortierella alpina, strain LL118, isolated from an aspen leaf litter sample.</title>
        <authorList>
            <person name="Yang S."/>
            <person name="Vinatzer B.A."/>
        </authorList>
    </citation>
    <scope>NUCLEOTIDE SEQUENCE</scope>
    <source>
        <strain evidence="10">LL118</strain>
    </source>
</reference>
<dbReference type="FunFam" id="3.30.160.60:FF:000145">
    <property type="entry name" value="Zinc finger protein 574"/>
    <property type="match status" value="1"/>
</dbReference>
<dbReference type="InterPro" id="IPR013087">
    <property type="entry name" value="Znf_C2H2_type"/>
</dbReference>
<dbReference type="PROSITE" id="PS50157">
    <property type="entry name" value="ZINC_FINGER_C2H2_2"/>
    <property type="match status" value="3"/>
</dbReference>
<comment type="caution">
    <text evidence="10">The sequence shown here is derived from an EMBL/GenBank/DDBJ whole genome shotgun (WGS) entry which is preliminary data.</text>
</comment>
<name>A0A9P8A7E1_MORAP</name>
<evidence type="ECO:0000313" key="10">
    <source>
        <dbReference type="EMBL" id="KAG9323652.1"/>
    </source>
</evidence>
<dbReference type="InterPro" id="IPR036236">
    <property type="entry name" value="Znf_C2H2_sf"/>
</dbReference>
<feature type="region of interest" description="Disordered" evidence="8">
    <location>
        <begin position="432"/>
        <end position="461"/>
    </location>
</feature>
<dbReference type="GO" id="GO:0000978">
    <property type="term" value="F:RNA polymerase II cis-regulatory region sequence-specific DNA binding"/>
    <property type="evidence" value="ECO:0007669"/>
    <property type="project" value="TreeGrafter"/>
</dbReference>
<organism evidence="10 11">
    <name type="scientific">Mortierella alpina</name>
    <name type="common">Oleaginous fungus</name>
    <name type="synonym">Mortierella renispora</name>
    <dbReference type="NCBI Taxonomy" id="64518"/>
    <lineage>
        <taxon>Eukaryota</taxon>
        <taxon>Fungi</taxon>
        <taxon>Fungi incertae sedis</taxon>
        <taxon>Mucoromycota</taxon>
        <taxon>Mortierellomycotina</taxon>
        <taxon>Mortierellomycetes</taxon>
        <taxon>Mortierellales</taxon>
        <taxon>Mortierellaceae</taxon>
        <taxon>Mortierella</taxon>
    </lineage>
</organism>
<feature type="domain" description="C2H2-type" evidence="9">
    <location>
        <begin position="499"/>
        <end position="526"/>
    </location>
</feature>
<feature type="region of interest" description="Disordered" evidence="8">
    <location>
        <begin position="318"/>
        <end position="340"/>
    </location>
</feature>
<feature type="domain" description="C2H2-type" evidence="9">
    <location>
        <begin position="469"/>
        <end position="498"/>
    </location>
</feature>
<dbReference type="AlphaFoldDB" id="A0A9P8A7E1"/>
<evidence type="ECO:0000313" key="11">
    <source>
        <dbReference type="Proteomes" id="UP000717515"/>
    </source>
</evidence>
<evidence type="ECO:0000256" key="6">
    <source>
        <dbReference type="ARBA" id="ARBA00023242"/>
    </source>
</evidence>
<keyword evidence="5" id="KW-0862">Zinc</keyword>
<accession>A0A9P8A7E1</accession>
<dbReference type="GO" id="GO:0000981">
    <property type="term" value="F:DNA-binding transcription factor activity, RNA polymerase II-specific"/>
    <property type="evidence" value="ECO:0007669"/>
    <property type="project" value="TreeGrafter"/>
</dbReference>
<evidence type="ECO:0000256" key="1">
    <source>
        <dbReference type="ARBA" id="ARBA00004123"/>
    </source>
</evidence>
<protein>
    <recommendedName>
        <fullName evidence="9">C2H2-type domain-containing protein</fullName>
    </recommendedName>
</protein>
<feature type="region of interest" description="Disordered" evidence="8">
    <location>
        <begin position="192"/>
        <end position="219"/>
    </location>
</feature>
<dbReference type="GO" id="GO:0008270">
    <property type="term" value="F:zinc ion binding"/>
    <property type="evidence" value="ECO:0007669"/>
    <property type="project" value="UniProtKB-KW"/>
</dbReference>
<keyword evidence="6" id="KW-0539">Nucleus</keyword>
<dbReference type="Pfam" id="PF00096">
    <property type="entry name" value="zf-C2H2"/>
    <property type="match status" value="3"/>
</dbReference>
<dbReference type="EMBL" id="JAIFTL010000092">
    <property type="protein sequence ID" value="KAG9323652.1"/>
    <property type="molecule type" value="Genomic_DNA"/>
</dbReference>
<evidence type="ECO:0000256" key="3">
    <source>
        <dbReference type="ARBA" id="ARBA00022737"/>
    </source>
</evidence>
<dbReference type="FunFam" id="3.30.160.60:FF:000065">
    <property type="entry name" value="B-cell CLL/lymphoma 6, member B"/>
    <property type="match status" value="1"/>
</dbReference>
<dbReference type="SUPFAM" id="SSF57667">
    <property type="entry name" value="beta-beta-alpha zinc fingers"/>
    <property type="match status" value="2"/>
</dbReference>